<comment type="caution">
    <text evidence="5">The sequence shown here is derived from an EMBL/GenBank/DDBJ whole genome shotgun (WGS) entry which is preliminary data.</text>
</comment>
<dbReference type="CDD" id="cd04685">
    <property type="entry name" value="NUDIX_Hydrolase"/>
    <property type="match status" value="1"/>
</dbReference>
<sequence>MAEEIRIAVRVVLLDADNRVLLFEGRDLSDATDTRRFWFTAGGGVDDGESLGEAAEREILEETGQKGLVLVGPFHRREVDFLNHGEPLHQVEHYYAARTTEVTLSQGGWTALEGKAMTSWRWWSAGELDSADVEYFPENLPELVTEAARLL</sequence>
<dbReference type="InterPro" id="IPR020084">
    <property type="entry name" value="NUDIX_hydrolase_CS"/>
</dbReference>
<name>A0A9D1UMW7_9CORY</name>
<evidence type="ECO:0000313" key="5">
    <source>
        <dbReference type="EMBL" id="HIW92431.1"/>
    </source>
</evidence>
<dbReference type="InterPro" id="IPR015797">
    <property type="entry name" value="NUDIX_hydrolase-like_dom_sf"/>
</dbReference>
<dbReference type="PROSITE" id="PS00893">
    <property type="entry name" value="NUDIX_BOX"/>
    <property type="match status" value="1"/>
</dbReference>
<protein>
    <submittedName>
        <fullName evidence="5">NUDIX domain-containing protein</fullName>
    </submittedName>
</protein>
<reference evidence="5" key="1">
    <citation type="journal article" date="2021" name="PeerJ">
        <title>Extensive microbial diversity within the chicken gut microbiome revealed by metagenomics and culture.</title>
        <authorList>
            <person name="Gilroy R."/>
            <person name="Ravi A."/>
            <person name="Getino M."/>
            <person name="Pursley I."/>
            <person name="Horton D.L."/>
            <person name="Alikhan N.F."/>
            <person name="Baker D."/>
            <person name="Gharbi K."/>
            <person name="Hall N."/>
            <person name="Watson M."/>
            <person name="Adriaenssens E.M."/>
            <person name="Foster-Nyarko E."/>
            <person name="Jarju S."/>
            <person name="Secka A."/>
            <person name="Antonio M."/>
            <person name="Oren A."/>
            <person name="Chaudhuri R.R."/>
            <person name="La Ragione R."/>
            <person name="Hildebrand F."/>
            <person name="Pallen M.J."/>
        </authorList>
    </citation>
    <scope>NUCLEOTIDE SEQUENCE</scope>
    <source>
        <strain evidence="5">CHK32-1732</strain>
    </source>
</reference>
<keyword evidence="2" id="KW-0378">Hydrolase</keyword>
<dbReference type="PANTHER" id="PTHR43046:SF12">
    <property type="entry name" value="GDP-MANNOSE MANNOSYL HYDROLASE"/>
    <property type="match status" value="1"/>
</dbReference>
<dbReference type="PROSITE" id="PS51462">
    <property type="entry name" value="NUDIX"/>
    <property type="match status" value="1"/>
</dbReference>
<dbReference type="Proteomes" id="UP000824190">
    <property type="component" value="Unassembled WGS sequence"/>
</dbReference>
<evidence type="ECO:0000313" key="6">
    <source>
        <dbReference type="Proteomes" id="UP000824190"/>
    </source>
</evidence>
<evidence type="ECO:0000256" key="3">
    <source>
        <dbReference type="ARBA" id="ARBA00022842"/>
    </source>
</evidence>
<reference evidence="5" key="2">
    <citation type="submission" date="2021-04" db="EMBL/GenBank/DDBJ databases">
        <authorList>
            <person name="Gilroy R."/>
        </authorList>
    </citation>
    <scope>NUCLEOTIDE SEQUENCE</scope>
    <source>
        <strain evidence="5">CHK32-1732</strain>
    </source>
</reference>
<feature type="domain" description="Nudix hydrolase" evidence="4">
    <location>
        <begin position="4"/>
        <end position="146"/>
    </location>
</feature>
<evidence type="ECO:0000259" key="4">
    <source>
        <dbReference type="PROSITE" id="PS51462"/>
    </source>
</evidence>
<proteinExistence type="predicted"/>
<dbReference type="PANTHER" id="PTHR43046">
    <property type="entry name" value="GDP-MANNOSE MANNOSYL HYDROLASE"/>
    <property type="match status" value="1"/>
</dbReference>
<dbReference type="EMBL" id="DXGC01000105">
    <property type="protein sequence ID" value="HIW92431.1"/>
    <property type="molecule type" value="Genomic_DNA"/>
</dbReference>
<dbReference type="Gene3D" id="3.90.79.10">
    <property type="entry name" value="Nucleoside Triphosphate Pyrophosphohydrolase"/>
    <property type="match status" value="1"/>
</dbReference>
<comment type="cofactor">
    <cofactor evidence="1">
        <name>Mg(2+)</name>
        <dbReference type="ChEBI" id="CHEBI:18420"/>
    </cofactor>
</comment>
<organism evidence="5 6">
    <name type="scientific">Candidatus Corynebacterium avicola</name>
    <dbReference type="NCBI Taxonomy" id="2838527"/>
    <lineage>
        <taxon>Bacteria</taxon>
        <taxon>Bacillati</taxon>
        <taxon>Actinomycetota</taxon>
        <taxon>Actinomycetes</taxon>
        <taxon>Mycobacteriales</taxon>
        <taxon>Corynebacteriaceae</taxon>
        <taxon>Corynebacterium</taxon>
    </lineage>
</organism>
<dbReference type="SUPFAM" id="SSF55811">
    <property type="entry name" value="Nudix"/>
    <property type="match status" value="1"/>
</dbReference>
<gene>
    <name evidence="5" type="ORF">H9870_12330</name>
</gene>
<keyword evidence="3" id="KW-0460">Magnesium</keyword>
<accession>A0A9D1UMW7</accession>
<dbReference type="GO" id="GO:0016787">
    <property type="term" value="F:hydrolase activity"/>
    <property type="evidence" value="ECO:0007669"/>
    <property type="project" value="UniProtKB-KW"/>
</dbReference>
<dbReference type="InterPro" id="IPR000086">
    <property type="entry name" value="NUDIX_hydrolase_dom"/>
</dbReference>
<evidence type="ECO:0000256" key="2">
    <source>
        <dbReference type="ARBA" id="ARBA00022801"/>
    </source>
</evidence>
<evidence type="ECO:0000256" key="1">
    <source>
        <dbReference type="ARBA" id="ARBA00001946"/>
    </source>
</evidence>
<dbReference type="Pfam" id="PF00293">
    <property type="entry name" value="NUDIX"/>
    <property type="match status" value="1"/>
</dbReference>
<dbReference type="AlphaFoldDB" id="A0A9D1UMW7"/>